<dbReference type="GO" id="GO:0009228">
    <property type="term" value="P:thiamine biosynthetic process"/>
    <property type="evidence" value="ECO:0007669"/>
    <property type="project" value="InterPro"/>
</dbReference>
<dbReference type="EC" id="2.7.1.49" evidence="2"/>
<dbReference type="GO" id="GO:0008902">
    <property type="term" value="F:hydroxymethylpyrimidine kinase activity"/>
    <property type="evidence" value="ECO:0007669"/>
    <property type="project" value="UniProtKB-EC"/>
</dbReference>
<dbReference type="PANTHER" id="PTHR20858">
    <property type="entry name" value="PHOSPHOMETHYLPYRIMIDINE KINASE"/>
    <property type="match status" value="1"/>
</dbReference>
<evidence type="ECO:0000256" key="6">
    <source>
        <dbReference type="ARBA" id="ARBA00022840"/>
    </source>
</evidence>
<dbReference type="Proteomes" id="UP000199423">
    <property type="component" value="Unassembled WGS sequence"/>
</dbReference>
<dbReference type="PANTHER" id="PTHR20858:SF17">
    <property type="entry name" value="HYDROXYMETHYLPYRIMIDINE_PHOSPHOMETHYLPYRIMIDINE KINASE THI20-RELATED"/>
    <property type="match status" value="1"/>
</dbReference>
<dbReference type="Pfam" id="PF08543">
    <property type="entry name" value="Phos_pyr_kin"/>
    <property type="match status" value="1"/>
</dbReference>
<evidence type="ECO:0000256" key="4">
    <source>
        <dbReference type="ARBA" id="ARBA00022741"/>
    </source>
</evidence>
<comment type="pathway">
    <text evidence="1">Cofactor biosynthesis; thiamine diphosphate biosynthesis.</text>
</comment>
<dbReference type="CDD" id="cd01169">
    <property type="entry name" value="HMPP_kinase"/>
    <property type="match status" value="1"/>
</dbReference>
<dbReference type="UniPathway" id="UPA00060">
    <property type="reaction ID" value="UER00138"/>
</dbReference>
<keyword evidence="3" id="KW-0808">Transferase</keyword>
<dbReference type="STRING" id="51670.SAMN04488557_3739"/>
<dbReference type="InterPro" id="IPR029056">
    <property type="entry name" value="Ribokinase-like"/>
</dbReference>
<gene>
    <name evidence="8" type="ORF">SAMN04488557_3739</name>
</gene>
<dbReference type="InterPro" id="IPR004399">
    <property type="entry name" value="HMP/HMP-P_kinase_dom"/>
</dbReference>
<sequence>MMAAETVPIALTIAGSDPSGGAGIQADLKTFSAFGIYGATVITALTAQNTLGVTGVFPISLDFIAAQFRSVVSDLKVSAMKTGMLGDAATVETIARLLGEVPAVPVIVDPVMVATSGDVLLAPDAIDAVRGALLPRARLITPNIPEASRLLDGPLAETEADMRVQAEALMKFGCAAVLLKGGHGTGAEAVDVLFDGQEHHVLRRPRVATRNSHGTGCTLSAAIAAGLAQGHPMREAVENAKRFVWHALFAGAQMQIGKGNGPVDHNFALRKA</sequence>
<evidence type="ECO:0000256" key="3">
    <source>
        <dbReference type="ARBA" id="ARBA00022679"/>
    </source>
</evidence>
<proteinExistence type="predicted"/>
<name>A0A1I7NV86_9HYPH</name>
<dbReference type="GO" id="GO:0008972">
    <property type="term" value="F:phosphomethylpyrimidine kinase activity"/>
    <property type="evidence" value="ECO:0007669"/>
    <property type="project" value="InterPro"/>
</dbReference>
<dbReference type="SUPFAM" id="SSF53613">
    <property type="entry name" value="Ribokinase-like"/>
    <property type="match status" value="1"/>
</dbReference>
<dbReference type="FunFam" id="3.40.1190.20:FF:000003">
    <property type="entry name" value="Phosphomethylpyrimidine kinase ThiD"/>
    <property type="match status" value="1"/>
</dbReference>
<dbReference type="GO" id="GO:0005829">
    <property type="term" value="C:cytosol"/>
    <property type="evidence" value="ECO:0007669"/>
    <property type="project" value="TreeGrafter"/>
</dbReference>
<keyword evidence="9" id="KW-1185">Reference proteome</keyword>
<protein>
    <recommendedName>
        <fullName evidence="2">hydroxymethylpyrimidine kinase</fullName>
        <ecNumber evidence="2">2.7.1.49</ecNumber>
    </recommendedName>
</protein>
<evidence type="ECO:0000313" key="9">
    <source>
        <dbReference type="Proteomes" id="UP000199423"/>
    </source>
</evidence>
<dbReference type="InterPro" id="IPR013749">
    <property type="entry name" value="PM/HMP-P_kinase-1"/>
</dbReference>
<evidence type="ECO:0000256" key="2">
    <source>
        <dbReference type="ARBA" id="ARBA00012135"/>
    </source>
</evidence>
<feature type="domain" description="Pyridoxamine kinase/Phosphomethylpyrimidine kinase" evidence="7">
    <location>
        <begin position="17"/>
        <end position="264"/>
    </location>
</feature>
<evidence type="ECO:0000256" key="5">
    <source>
        <dbReference type="ARBA" id="ARBA00022777"/>
    </source>
</evidence>
<keyword evidence="4" id="KW-0547">Nucleotide-binding</keyword>
<keyword evidence="6" id="KW-0067">ATP-binding</keyword>
<dbReference type="AlphaFoldDB" id="A0A1I7NV86"/>
<evidence type="ECO:0000256" key="1">
    <source>
        <dbReference type="ARBA" id="ARBA00004948"/>
    </source>
</evidence>
<dbReference type="EMBL" id="FPCH01000004">
    <property type="protein sequence ID" value="SFV38579.1"/>
    <property type="molecule type" value="Genomic_DNA"/>
</dbReference>
<dbReference type="NCBIfam" id="TIGR00097">
    <property type="entry name" value="HMP-P_kinase"/>
    <property type="match status" value="1"/>
</dbReference>
<reference evidence="9" key="1">
    <citation type="submission" date="2016-10" db="EMBL/GenBank/DDBJ databases">
        <authorList>
            <person name="Varghese N."/>
            <person name="Submissions S."/>
        </authorList>
    </citation>
    <scope>NUCLEOTIDE SEQUENCE [LARGE SCALE GENOMIC DNA]</scope>
    <source>
        <strain evidence="9">DSM 1565</strain>
    </source>
</reference>
<dbReference type="GO" id="GO:0005524">
    <property type="term" value="F:ATP binding"/>
    <property type="evidence" value="ECO:0007669"/>
    <property type="project" value="UniProtKB-KW"/>
</dbReference>
<accession>A0A1I7NV86</accession>
<keyword evidence="5 8" id="KW-0418">Kinase</keyword>
<evidence type="ECO:0000259" key="7">
    <source>
        <dbReference type="Pfam" id="PF08543"/>
    </source>
</evidence>
<dbReference type="GO" id="GO:0009229">
    <property type="term" value="P:thiamine diphosphate biosynthetic process"/>
    <property type="evidence" value="ECO:0007669"/>
    <property type="project" value="UniProtKB-UniPathway"/>
</dbReference>
<evidence type="ECO:0000313" key="8">
    <source>
        <dbReference type="EMBL" id="SFV38579.1"/>
    </source>
</evidence>
<organism evidence="8 9">
    <name type="scientific">Hyphomicrobium facile</name>
    <dbReference type="NCBI Taxonomy" id="51670"/>
    <lineage>
        <taxon>Bacteria</taxon>
        <taxon>Pseudomonadati</taxon>
        <taxon>Pseudomonadota</taxon>
        <taxon>Alphaproteobacteria</taxon>
        <taxon>Hyphomicrobiales</taxon>
        <taxon>Hyphomicrobiaceae</taxon>
        <taxon>Hyphomicrobium</taxon>
    </lineage>
</organism>
<dbReference type="Gene3D" id="3.40.1190.20">
    <property type="match status" value="1"/>
</dbReference>